<dbReference type="EC" id="4.1.1.20" evidence="10 12"/>
<dbReference type="NCBIfam" id="TIGR01048">
    <property type="entry name" value="lysA"/>
    <property type="match status" value="1"/>
</dbReference>
<dbReference type="GO" id="GO:0030170">
    <property type="term" value="F:pyridoxal phosphate binding"/>
    <property type="evidence" value="ECO:0007669"/>
    <property type="project" value="UniProtKB-UniRule"/>
</dbReference>
<comment type="catalytic activity">
    <reaction evidence="7 12 14">
        <text>meso-2,6-diaminopimelate + H(+) = L-lysine + CO2</text>
        <dbReference type="Rhea" id="RHEA:15101"/>
        <dbReference type="ChEBI" id="CHEBI:15378"/>
        <dbReference type="ChEBI" id="CHEBI:16526"/>
        <dbReference type="ChEBI" id="CHEBI:32551"/>
        <dbReference type="ChEBI" id="CHEBI:57791"/>
        <dbReference type="EC" id="4.1.1.20"/>
    </reaction>
</comment>
<comment type="function">
    <text evidence="12">Specifically catalyzes the decarboxylation of meso-diaminopimelate (meso-DAP) to L-lysine.</text>
</comment>
<keyword evidence="5 12" id="KW-0457">Lysine biosynthesis</keyword>
<feature type="binding site" evidence="12">
    <location>
        <position position="343"/>
    </location>
    <ligand>
        <name>substrate</name>
    </ligand>
</feature>
<organism evidence="17 18">
    <name type="scientific">Syntrophorhabdus aromaticivorans</name>
    <dbReference type="NCBI Taxonomy" id="328301"/>
    <lineage>
        <taxon>Bacteria</taxon>
        <taxon>Pseudomonadati</taxon>
        <taxon>Thermodesulfobacteriota</taxon>
        <taxon>Syntrophorhabdia</taxon>
        <taxon>Syntrophorhabdales</taxon>
        <taxon>Syntrophorhabdaceae</taxon>
        <taxon>Syntrophorhabdus</taxon>
    </lineage>
</organism>
<comment type="subunit">
    <text evidence="12">Homodimer.</text>
</comment>
<dbReference type="AlphaFoldDB" id="A0A971M410"/>
<evidence type="ECO:0000313" key="17">
    <source>
        <dbReference type="EMBL" id="NLW34927.1"/>
    </source>
</evidence>
<comment type="caution">
    <text evidence="17">The sequence shown here is derived from an EMBL/GenBank/DDBJ whole genome shotgun (WGS) entry which is preliminary data.</text>
</comment>
<dbReference type="HAMAP" id="MF_02120">
    <property type="entry name" value="LysA"/>
    <property type="match status" value="1"/>
</dbReference>
<dbReference type="SUPFAM" id="SSF51419">
    <property type="entry name" value="PLP-binding barrel"/>
    <property type="match status" value="1"/>
</dbReference>
<protein>
    <recommendedName>
        <fullName evidence="11 12">Diaminopimelate decarboxylase</fullName>
        <shortName evidence="12">DAP decarboxylase</shortName>
        <shortName evidence="12">DAPDC</shortName>
        <ecNumber evidence="10 12">4.1.1.20</ecNumber>
    </recommendedName>
</protein>
<evidence type="ECO:0000256" key="9">
    <source>
        <dbReference type="ARBA" id="ARBA00060983"/>
    </source>
</evidence>
<comment type="cofactor">
    <cofactor evidence="1 12 13 14">
        <name>pyridoxal 5'-phosphate</name>
        <dbReference type="ChEBI" id="CHEBI:597326"/>
    </cofactor>
</comment>
<evidence type="ECO:0000256" key="6">
    <source>
        <dbReference type="ARBA" id="ARBA00023239"/>
    </source>
</evidence>
<dbReference type="SUPFAM" id="SSF50621">
    <property type="entry name" value="Alanine racemase C-terminal domain-like"/>
    <property type="match status" value="1"/>
</dbReference>
<feature type="active site" description="Proton donor" evidence="13">
    <location>
        <position position="342"/>
    </location>
</feature>
<dbReference type="PRINTS" id="PR01179">
    <property type="entry name" value="ODADCRBXLASE"/>
</dbReference>
<evidence type="ECO:0000256" key="3">
    <source>
        <dbReference type="ARBA" id="ARBA00022793"/>
    </source>
</evidence>
<dbReference type="GO" id="GO:0008836">
    <property type="term" value="F:diaminopimelate decarboxylase activity"/>
    <property type="evidence" value="ECO:0007669"/>
    <property type="project" value="UniProtKB-UniRule"/>
</dbReference>
<feature type="binding site" evidence="12">
    <location>
        <begin position="273"/>
        <end position="276"/>
    </location>
    <ligand>
        <name>pyridoxal 5'-phosphate</name>
        <dbReference type="ChEBI" id="CHEBI:597326"/>
    </ligand>
</feature>
<evidence type="ECO:0000256" key="7">
    <source>
        <dbReference type="ARBA" id="ARBA00050464"/>
    </source>
</evidence>
<sequence>MHYFKYKKGELCCEDVPIAEIAGVTGTPVYVYSYKTLERHFNVFDDAFKGTPHITCYSCKANSNLAVLRIMGRLGGGTDIVSGGELHRALQAGIPPRKIVFSGVGKTEDEIRSAVKTGILMINVESGDELAVIRKVAGKLKTRVPLSVRVNPQIDAKTHPYITTGLKKNKFGVLWDDAHTLYNQMGEDPYLDPVGISSHIGSQILELGPFVEAVRSLKSMALQLRAEGIPLRCMDIGGGLGITYRDELPPEPKAYGKAIENELKGTDLTVILEPGRVLVGNSGILATRLLYRKNGPEKSFYIVDGAMNDLLRPALYDAYHEIIPVNEKPGKRLKADIVGPICESGDFFAKDREMADLEPGELIAILGAGAYGFSMSSNYNSRRRAAEVLVKDKEFFVIRKRETFKDLIRGESIPSFLEV</sequence>
<feature type="domain" description="Orn/DAP/Arg decarboxylase 2 N-terminal" evidence="16">
    <location>
        <begin position="36"/>
        <end position="279"/>
    </location>
</feature>
<feature type="domain" description="Orn/DAP/Arg decarboxylase 2 C-terminal" evidence="15">
    <location>
        <begin position="30"/>
        <end position="369"/>
    </location>
</feature>
<accession>A0A971M410</accession>
<feature type="binding site" evidence="12">
    <location>
        <position position="316"/>
    </location>
    <ligand>
        <name>substrate</name>
    </ligand>
</feature>
<dbReference type="PANTHER" id="PTHR43727">
    <property type="entry name" value="DIAMINOPIMELATE DECARBOXYLASE"/>
    <property type="match status" value="1"/>
</dbReference>
<dbReference type="InterPro" id="IPR022644">
    <property type="entry name" value="De-COase2_N"/>
</dbReference>
<feature type="modified residue" description="N6-(pyridoxal phosphate)lysine" evidence="12 13">
    <location>
        <position position="60"/>
    </location>
</feature>
<dbReference type="PANTHER" id="PTHR43727:SF2">
    <property type="entry name" value="GROUP IV DECARBOXYLASE"/>
    <property type="match status" value="1"/>
</dbReference>
<evidence type="ECO:0000256" key="8">
    <source>
        <dbReference type="ARBA" id="ARBA00060643"/>
    </source>
</evidence>
<evidence type="ECO:0000256" key="12">
    <source>
        <dbReference type="HAMAP-Rule" id="MF_02120"/>
    </source>
</evidence>
<feature type="binding site" evidence="12">
    <location>
        <position position="371"/>
    </location>
    <ligand>
        <name>pyridoxal 5'-phosphate</name>
        <dbReference type="ChEBI" id="CHEBI:597326"/>
    </ligand>
</feature>
<evidence type="ECO:0000256" key="1">
    <source>
        <dbReference type="ARBA" id="ARBA00001933"/>
    </source>
</evidence>
<dbReference type="InterPro" id="IPR000183">
    <property type="entry name" value="Orn/DAP/Arg_de-COase"/>
</dbReference>
<comment type="similarity">
    <text evidence="9 12">Belongs to the Orn/Lys/Arg decarboxylase class-II family. LysA subfamily.</text>
</comment>
<evidence type="ECO:0000256" key="2">
    <source>
        <dbReference type="ARBA" id="ARBA00022605"/>
    </source>
</evidence>
<dbReference type="InterPro" id="IPR002986">
    <property type="entry name" value="DAP_deCOOHase_LysA"/>
</dbReference>
<dbReference type="Pfam" id="PF02784">
    <property type="entry name" value="Orn_Arg_deC_N"/>
    <property type="match status" value="1"/>
</dbReference>
<reference evidence="17" key="2">
    <citation type="submission" date="2020-01" db="EMBL/GenBank/DDBJ databases">
        <authorList>
            <person name="Campanaro S."/>
        </authorList>
    </citation>
    <scope>NUCLEOTIDE SEQUENCE</scope>
    <source>
        <strain evidence="17">AS06rmzACSIP_7</strain>
    </source>
</reference>
<dbReference type="FunFam" id="3.20.20.10:FF:000003">
    <property type="entry name" value="Diaminopimelate decarboxylase"/>
    <property type="match status" value="1"/>
</dbReference>
<feature type="binding site" evidence="12">
    <location>
        <position position="312"/>
    </location>
    <ligand>
        <name>substrate</name>
    </ligand>
</feature>
<feature type="binding site" evidence="12">
    <location>
        <position position="276"/>
    </location>
    <ligand>
        <name>substrate</name>
    </ligand>
</feature>
<dbReference type="EMBL" id="JAAYEE010000095">
    <property type="protein sequence ID" value="NLW34927.1"/>
    <property type="molecule type" value="Genomic_DNA"/>
</dbReference>
<evidence type="ECO:0000256" key="4">
    <source>
        <dbReference type="ARBA" id="ARBA00022898"/>
    </source>
</evidence>
<dbReference type="InterPro" id="IPR009006">
    <property type="entry name" value="Ala_racemase/Decarboxylase_C"/>
</dbReference>
<evidence type="ECO:0000256" key="13">
    <source>
        <dbReference type="PIRSR" id="PIRSR600183-50"/>
    </source>
</evidence>
<dbReference type="GO" id="GO:0009089">
    <property type="term" value="P:lysine biosynthetic process via diaminopimelate"/>
    <property type="evidence" value="ECO:0007669"/>
    <property type="project" value="UniProtKB-UniRule"/>
</dbReference>
<evidence type="ECO:0000259" key="15">
    <source>
        <dbReference type="Pfam" id="PF00278"/>
    </source>
</evidence>
<dbReference type="InterPro" id="IPR022643">
    <property type="entry name" value="De-COase2_C"/>
</dbReference>
<dbReference type="CDD" id="cd06828">
    <property type="entry name" value="PLPDE_III_DapDC"/>
    <property type="match status" value="1"/>
</dbReference>
<proteinExistence type="inferred from homology"/>
<evidence type="ECO:0000256" key="11">
    <source>
        <dbReference type="ARBA" id="ARBA00074972"/>
    </source>
</evidence>
<name>A0A971M410_9BACT</name>
<dbReference type="Gene3D" id="3.20.20.10">
    <property type="entry name" value="Alanine racemase"/>
    <property type="match status" value="1"/>
</dbReference>
<dbReference type="PRINTS" id="PR01181">
    <property type="entry name" value="DAPDCRBXLASE"/>
</dbReference>
<evidence type="ECO:0000259" key="16">
    <source>
        <dbReference type="Pfam" id="PF02784"/>
    </source>
</evidence>
<reference evidence="17" key="1">
    <citation type="journal article" date="2020" name="Biotechnol. Biofuels">
        <title>New insights from the biogas microbiome by comprehensive genome-resolved metagenomics of nearly 1600 species originating from multiple anaerobic digesters.</title>
        <authorList>
            <person name="Campanaro S."/>
            <person name="Treu L."/>
            <person name="Rodriguez-R L.M."/>
            <person name="Kovalovszki A."/>
            <person name="Ziels R.M."/>
            <person name="Maus I."/>
            <person name="Zhu X."/>
            <person name="Kougias P.G."/>
            <person name="Basile A."/>
            <person name="Luo G."/>
            <person name="Schluter A."/>
            <person name="Konstantinidis K.T."/>
            <person name="Angelidaki I."/>
        </authorList>
    </citation>
    <scope>NUCLEOTIDE SEQUENCE</scope>
    <source>
        <strain evidence="17">AS06rmzACSIP_7</strain>
    </source>
</reference>
<dbReference type="InterPro" id="IPR029066">
    <property type="entry name" value="PLP-binding_barrel"/>
</dbReference>
<dbReference type="Proteomes" id="UP000777265">
    <property type="component" value="Unassembled WGS sequence"/>
</dbReference>
<keyword evidence="6 12" id="KW-0456">Lyase</keyword>
<dbReference type="Gene3D" id="2.40.37.10">
    <property type="entry name" value="Lyase, Ornithine Decarboxylase, Chain A, domain 1"/>
    <property type="match status" value="1"/>
</dbReference>
<comment type="pathway">
    <text evidence="8 12 14">Amino-acid biosynthesis; L-lysine biosynthesis via DAP pathway; L-lysine from DL-2,6-diaminopimelate: step 1/1.</text>
</comment>
<feature type="binding site" evidence="12">
    <location>
        <position position="239"/>
    </location>
    <ligand>
        <name>pyridoxal 5'-phosphate</name>
        <dbReference type="ChEBI" id="CHEBI:597326"/>
    </ligand>
</feature>
<evidence type="ECO:0000256" key="5">
    <source>
        <dbReference type="ARBA" id="ARBA00023154"/>
    </source>
</evidence>
<keyword evidence="4 12" id="KW-0663">Pyridoxal phosphate</keyword>
<dbReference type="FunFam" id="2.40.37.10:FF:000003">
    <property type="entry name" value="Diaminopimelate decarboxylase"/>
    <property type="match status" value="1"/>
</dbReference>
<keyword evidence="3 12" id="KW-0210">Decarboxylase</keyword>
<dbReference type="Pfam" id="PF00278">
    <property type="entry name" value="Orn_DAP_Arg_deC"/>
    <property type="match status" value="1"/>
</dbReference>
<evidence type="ECO:0000256" key="14">
    <source>
        <dbReference type="RuleBase" id="RU003738"/>
    </source>
</evidence>
<evidence type="ECO:0000313" key="18">
    <source>
        <dbReference type="Proteomes" id="UP000777265"/>
    </source>
</evidence>
<evidence type="ECO:0000256" key="10">
    <source>
        <dbReference type="ARBA" id="ARBA00066427"/>
    </source>
</evidence>
<feature type="binding site" evidence="12">
    <location>
        <position position="371"/>
    </location>
    <ligand>
        <name>substrate</name>
    </ligand>
</feature>
<gene>
    <name evidence="12 17" type="primary">lysA</name>
    <name evidence="17" type="ORF">GXY80_05510</name>
</gene>
<keyword evidence="2 12" id="KW-0028">Amino-acid biosynthesis</keyword>